<proteinExistence type="predicted"/>
<evidence type="ECO:0000313" key="1">
    <source>
        <dbReference type="EMBL" id="SCL26046.1"/>
    </source>
</evidence>
<dbReference type="EMBL" id="FMHW01000002">
    <property type="protein sequence ID" value="SCL26046.1"/>
    <property type="molecule type" value="Genomic_DNA"/>
</dbReference>
<dbReference type="Gene3D" id="1.10.10.10">
    <property type="entry name" value="Winged helix-like DNA-binding domain superfamily/Winged helix DNA-binding domain"/>
    <property type="match status" value="1"/>
</dbReference>
<gene>
    <name evidence="1" type="ORF">GA0074692_2075</name>
</gene>
<dbReference type="Pfam" id="PF12840">
    <property type="entry name" value="HTH_20"/>
    <property type="match status" value="1"/>
</dbReference>
<dbReference type="SUPFAM" id="SSF46785">
    <property type="entry name" value="Winged helix' DNA-binding domain"/>
    <property type="match status" value="1"/>
</dbReference>
<keyword evidence="2" id="KW-1185">Reference proteome</keyword>
<name>A0A1C6S9G3_9ACTN</name>
<reference evidence="2" key="1">
    <citation type="submission" date="2016-06" db="EMBL/GenBank/DDBJ databases">
        <authorList>
            <person name="Varghese N."/>
            <person name="Submissions Spin"/>
        </authorList>
    </citation>
    <scope>NUCLEOTIDE SEQUENCE [LARGE SCALE GENOMIC DNA]</scope>
    <source>
        <strain evidence="2">DSM 43817</strain>
    </source>
</reference>
<keyword evidence="1" id="KW-0238">DNA-binding</keyword>
<protein>
    <submittedName>
        <fullName evidence="1">DNA-binding transcriptional regulator, ArsR family</fullName>
    </submittedName>
</protein>
<dbReference type="PANTHER" id="PTHR43132">
    <property type="entry name" value="ARSENICAL RESISTANCE OPERON REPRESSOR ARSR-RELATED"/>
    <property type="match status" value="1"/>
</dbReference>
<dbReference type="InterPro" id="IPR036390">
    <property type="entry name" value="WH_DNA-bd_sf"/>
</dbReference>
<accession>A0A1C6S9G3</accession>
<dbReference type="InterPro" id="IPR051011">
    <property type="entry name" value="Metal_resp_trans_reg"/>
</dbReference>
<dbReference type="AlphaFoldDB" id="A0A1C6S9G3"/>
<dbReference type="STRING" id="145854.GA0074692_2075"/>
<sequence length="317" mass="34242">MRLSVSPAFEAIAWLRLAASGRRHAVHGDPGPAARLALRDRDVALVAQALPTGGNGGYTLDLLTPKPWMGPVESLLDRQLGVMTETPPEAVADQLCAGRFPQGRMPVEVRSAMENGTFARRAANGLLRFWRFVFAESWPGVRSTLETDLAARFTVIGTAGIGRMLGTLHRDVGWTGSSLSIGTSAYQETFDLDGQELVLCPTAVGWPRLAAQCCDPNDAVLVYPANGLVPSRPASDSGLPELVGTSRAAILRDLDVARSTHELSTRWRLAPATVSYHLGVLLRSGLVSRRRDRRVVFYHRTEQGDAVLGLRAGVLQS</sequence>
<dbReference type="PANTHER" id="PTHR43132:SF6">
    <property type="entry name" value="HTH-TYPE TRANSCRIPTIONAL REPRESSOR CZRA"/>
    <property type="match status" value="1"/>
</dbReference>
<dbReference type="InterPro" id="IPR036388">
    <property type="entry name" value="WH-like_DNA-bd_sf"/>
</dbReference>
<evidence type="ECO:0000313" key="2">
    <source>
        <dbReference type="Proteomes" id="UP000198959"/>
    </source>
</evidence>
<organism evidence="1 2">
    <name type="scientific">Micromonospora pallida</name>
    <dbReference type="NCBI Taxonomy" id="145854"/>
    <lineage>
        <taxon>Bacteria</taxon>
        <taxon>Bacillati</taxon>
        <taxon>Actinomycetota</taxon>
        <taxon>Actinomycetes</taxon>
        <taxon>Micromonosporales</taxon>
        <taxon>Micromonosporaceae</taxon>
        <taxon>Micromonospora</taxon>
    </lineage>
</organism>
<dbReference type="GO" id="GO:0003677">
    <property type="term" value="F:DNA binding"/>
    <property type="evidence" value="ECO:0007669"/>
    <property type="project" value="UniProtKB-KW"/>
</dbReference>
<dbReference type="Proteomes" id="UP000198959">
    <property type="component" value="Unassembled WGS sequence"/>
</dbReference>